<organism evidence="1 2">
    <name type="scientific">Halorientalis persicus</name>
    <dbReference type="NCBI Taxonomy" id="1367881"/>
    <lineage>
        <taxon>Archaea</taxon>
        <taxon>Methanobacteriati</taxon>
        <taxon>Methanobacteriota</taxon>
        <taxon>Stenosarchaea group</taxon>
        <taxon>Halobacteria</taxon>
        <taxon>Halobacteriales</taxon>
        <taxon>Haloarculaceae</taxon>
        <taxon>Halorientalis</taxon>
    </lineage>
</organism>
<evidence type="ECO:0008006" key="3">
    <source>
        <dbReference type="Google" id="ProtNLM"/>
    </source>
</evidence>
<dbReference type="RefSeq" id="WP_092663356.1">
    <property type="nucleotide sequence ID" value="NZ_FOCX01000026.1"/>
</dbReference>
<sequence length="127" mass="13875">MPEQLSSSVTYEEQAGVGIWTIADLDEALESGELEAGEDHFRERAGSPDMDGVVIHIEEVDTAGASNTLEHVEQEWTELANETGIARTAYVADGLARMAIAQRNQAEECETKGFSEFDEGLEWAQNA</sequence>
<evidence type="ECO:0000313" key="2">
    <source>
        <dbReference type="Proteomes" id="UP000198775"/>
    </source>
</evidence>
<dbReference type="EMBL" id="FOCX01000026">
    <property type="protein sequence ID" value="SEO99719.1"/>
    <property type="molecule type" value="Genomic_DNA"/>
</dbReference>
<gene>
    <name evidence="1" type="ORF">SAMN05216388_102633</name>
</gene>
<dbReference type="OrthoDB" id="225708at2157"/>
<dbReference type="Proteomes" id="UP000198775">
    <property type="component" value="Unassembled WGS sequence"/>
</dbReference>
<dbReference type="AlphaFoldDB" id="A0A1H8U932"/>
<evidence type="ECO:0000313" key="1">
    <source>
        <dbReference type="EMBL" id="SEO99719.1"/>
    </source>
</evidence>
<keyword evidence="2" id="KW-1185">Reference proteome</keyword>
<reference evidence="2" key="1">
    <citation type="submission" date="2016-10" db="EMBL/GenBank/DDBJ databases">
        <authorList>
            <person name="Varghese N."/>
            <person name="Submissions S."/>
        </authorList>
    </citation>
    <scope>NUCLEOTIDE SEQUENCE [LARGE SCALE GENOMIC DNA]</scope>
    <source>
        <strain evidence="2">IBRC-M 10043</strain>
    </source>
</reference>
<name>A0A1H8U932_9EURY</name>
<accession>A0A1H8U932</accession>
<protein>
    <recommendedName>
        <fullName evidence="3">SpoIIAA-like</fullName>
    </recommendedName>
</protein>
<proteinExistence type="predicted"/>